<evidence type="ECO:0000256" key="2">
    <source>
        <dbReference type="ARBA" id="ARBA00022603"/>
    </source>
</evidence>
<dbReference type="GO" id="GO:0003723">
    <property type="term" value="F:RNA binding"/>
    <property type="evidence" value="ECO:0007669"/>
    <property type="project" value="InterPro"/>
</dbReference>
<proteinExistence type="inferred from homology"/>
<name>A0A8J3YWL4_9ACTN</name>
<keyword evidence="2 6" id="KW-0489">Methyltransferase</keyword>
<dbReference type="InterPro" id="IPR029026">
    <property type="entry name" value="tRNA_m1G_MTases_N"/>
</dbReference>
<dbReference type="InterPro" id="IPR001537">
    <property type="entry name" value="SpoU_MeTrfase"/>
</dbReference>
<keyword evidence="7" id="KW-1185">Reference proteome</keyword>
<dbReference type="AlphaFoldDB" id="A0A8J3YWL4"/>
<evidence type="ECO:0000313" key="6">
    <source>
        <dbReference type="EMBL" id="GIJ51023.1"/>
    </source>
</evidence>
<keyword evidence="3" id="KW-0808">Transferase</keyword>
<dbReference type="EMBL" id="BOPF01000043">
    <property type="protein sequence ID" value="GIJ51023.1"/>
    <property type="molecule type" value="Genomic_DNA"/>
</dbReference>
<dbReference type="InterPro" id="IPR053888">
    <property type="entry name" value="MRM3-like_sub_bind"/>
</dbReference>
<evidence type="ECO:0000259" key="4">
    <source>
        <dbReference type="Pfam" id="PF00588"/>
    </source>
</evidence>
<dbReference type="InterPro" id="IPR029064">
    <property type="entry name" value="Ribosomal_eL30-like_sf"/>
</dbReference>
<gene>
    <name evidence="6" type="ORF">Val02_79090</name>
</gene>
<dbReference type="PANTHER" id="PTHR43191:SF2">
    <property type="entry name" value="RRNA METHYLTRANSFERASE 3, MITOCHONDRIAL"/>
    <property type="match status" value="1"/>
</dbReference>
<organism evidence="6 7">
    <name type="scientific">Virgisporangium aliadipatigenens</name>
    <dbReference type="NCBI Taxonomy" id="741659"/>
    <lineage>
        <taxon>Bacteria</taxon>
        <taxon>Bacillati</taxon>
        <taxon>Actinomycetota</taxon>
        <taxon>Actinomycetes</taxon>
        <taxon>Micromonosporales</taxon>
        <taxon>Micromonosporaceae</taxon>
        <taxon>Virgisporangium</taxon>
    </lineage>
</organism>
<dbReference type="Pfam" id="PF22435">
    <property type="entry name" value="MRM3-like_sub_bind"/>
    <property type="match status" value="1"/>
</dbReference>
<dbReference type="Gene3D" id="3.30.1330.30">
    <property type="match status" value="1"/>
</dbReference>
<dbReference type="InterPro" id="IPR029028">
    <property type="entry name" value="Alpha/beta_knot_MTases"/>
</dbReference>
<dbReference type="SUPFAM" id="SSF75217">
    <property type="entry name" value="alpha/beta knot"/>
    <property type="match status" value="1"/>
</dbReference>
<evidence type="ECO:0000256" key="1">
    <source>
        <dbReference type="ARBA" id="ARBA00007228"/>
    </source>
</evidence>
<dbReference type="GO" id="GO:0032259">
    <property type="term" value="P:methylation"/>
    <property type="evidence" value="ECO:0007669"/>
    <property type="project" value="UniProtKB-KW"/>
</dbReference>
<feature type="domain" description="MRM3-like substrate binding" evidence="5">
    <location>
        <begin position="18"/>
        <end position="106"/>
    </location>
</feature>
<accession>A0A8J3YWL4</accession>
<dbReference type="GO" id="GO:0008173">
    <property type="term" value="F:RNA methyltransferase activity"/>
    <property type="evidence" value="ECO:0007669"/>
    <property type="project" value="InterPro"/>
</dbReference>
<protein>
    <submittedName>
        <fullName evidence="6">tRNA/rRNA methyltransferase</fullName>
    </submittedName>
</protein>
<evidence type="ECO:0000259" key="5">
    <source>
        <dbReference type="Pfam" id="PF22435"/>
    </source>
</evidence>
<comment type="caution">
    <text evidence="6">The sequence shown here is derived from an EMBL/GenBank/DDBJ whole genome shotgun (WGS) entry which is preliminary data.</text>
</comment>
<dbReference type="Gene3D" id="3.40.1280.10">
    <property type="match status" value="1"/>
</dbReference>
<dbReference type="GO" id="GO:0006396">
    <property type="term" value="P:RNA processing"/>
    <property type="evidence" value="ECO:0007669"/>
    <property type="project" value="InterPro"/>
</dbReference>
<sequence>MVFVEPQLDLQQIGLSHPRVKQVLDIQRNTAPNRHKLFVAEGLWAHNLLLETGAPVECFFWCPEAIYSDEARKRSSEIAARAYRAYRVSPKTMERICERERPDGMVSIAQLPAWDRDELSFGDSALVLVADAVEIPGNLGTLLRSMDAAGADCLVMTNRRTRLTHPKVFKGSQGMCLTMPSVEFDEVEDAAIWLKRNGFSVYLADTDDARNYREVDYRGRVAFVVGSERYGISKAWYAHGFGRVFVPMLGRADSLNVSVSASVLLYEARAQQDRW</sequence>
<dbReference type="Pfam" id="PF00588">
    <property type="entry name" value="SpoU_methylase"/>
    <property type="match status" value="1"/>
</dbReference>
<dbReference type="PANTHER" id="PTHR43191">
    <property type="entry name" value="RRNA METHYLTRANSFERASE 3"/>
    <property type="match status" value="1"/>
</dbReference>
<comment type="similarity">
    <text evidence="1">Belongs to the class IV-like SAM-binding methyltransferase superfamily. RNA methyltransferase TrmH family.</text>
</comment>
<evidence type="ECO:0000256" key="3">
    <source>
        <dbReference type="ARBA" id="ARBA00022679"/>
    </source>
</evidence>
<dbReference type="InterPro" id="IPR051259">
    <property type="entry name" value="rRNA_Methyltransferase"/>
</dbReference>
<reference evidence="6" key="1">
    <citation type="submission" date="2021-01" db="EMBL/GenBank/DDBJ databases">
        <title>Whole genome shotgun sequence of Virgisporangium aliadipatigenens NBRC 105644.</title>
        <authorList>
            <person name="Komaki H."/>
            <person name="Tamura T."/>
        </authorList>
    </citation>
    <scope>NUCLEOTIDE SEQUENCE</scope>
    <source>
        <strain evidence="6">NBRC 105644</strain>
    </source>
</reference>
<evidence type="ECO:0000313" key="7">
    <source>
        <dbReference type="Proteomes" id="UP000619260"/>
    </source>
</evidence>
<feature type="domain" description="tRNA/rRNA methyltransferase SpoU type" evidence="4">
    <location>
        <begin position="126"/>
        <end position="266"/>
    </location>
</feature>
<dbReference type="SUPFAM" id="SSF55315">
    <property type="entry name" value="L30e-like"/>
    <property type="match status" value="1"/>
</dbReference>
<dbReference type="Proteomes" id="UP000619260">
    <property type="component" value="Unassembled WGS sequence"/>
</dbReference>